<dbReference type="KEGG" id="salo:EF888_14310"/>
<dbReference type="AlphaFoldDB" id="A0A316GIP5"/>
<organism evidence="7 8">
    <name type="scientific">Silicimonas algicola</name>
    <dbReference type="NCBI Taxonomy" id="1826607"/>
    <lineage>
        <taxon>Bacteria</taxon>
        <taxon>Pseudomonadati</taxon>
        <taxon>Pseudomonadota</taxon>
        <taxon>Alphaproteobacteria</taxon>
        <taxon>Rhodobacterales</taxon>
        <taxon>Paracoccaceae</taxon>
    </lineage>
</organism>
<dbReference type="Pfam" id="PF00753">
    <property type="entry name" value="Lactamase_B"/>
    <property type="match status" value="1"/>
</dbReference>
<keyword evidence="3 7" id="KW-0378">Hydrolase</keyword>
<evidence type="ECO:0000313" key="8">
    <source>
        <dbReference type="Proteomes" id="UP000245390"/>
    </source>
</evidence>
<dbReference type="GO" id="GO:0016787">
    <property type="term" value="F:hydrolase activity"/>
    <property type="evidence" value="ECO:0007669"/>
    <property type="project" value="UniProtKB-KW"/>
</dbReference>
<dbReference type="Proteomes" id="UP000245390">
    <property type="component" value="Unassembled WGS sequence"/>
</dbReference>
<name>A0A316GIP5_9RHOB</name>
<reference evidence="7 8" key="1">
    <citation type="submission" date="2018-05" db="EMBL/GenBank/DDBJ databases">
        <title>Genomic Encyclopedia of Type Strains, Phase IV (KMG-IV): sequencing the most valuable type-strain genomes for metagenomic binning, comparative biology and taxonomic classification.</title>
        <authorList>
            <person name="Goeker M."/>
        </authorList>
    </citation>
    <scope>NUCLEOTIDE SEQUENCE [LARGE SCALE GENOMIC DNA]</scope>
    <source>
        <strain evidence="7 8">DSM 103371</strain>
    </source>
</reference>
<keyword evidence="2" id="KW-0479">Metal-binding</keyword>
<evidence type="ECO:0000259" key="6">
    <source>
        <dbReference type="SMART" id="SM00849"/>
    </source>
</evidence>
<protein>
    <submittedName>
        <fullName evidence="7">Glyoxylase-like metal-dependent hydrolase (Beta-lactamase superfamily II)</fullName>
    </submittedName>
</protein>
<feature type="chain" id="PRO_5016449561" evidence="5">
    <location>
        <begin position="28"/>
        <end position="301"/>
    </location>
</feature>
<proteinExistence type="inferred from homology"/>
<evidence type="ECO:0000313" key="7">
    <source>
        <dbReference type="EMBL" id="PWK54667.1"/>
    </source>
</evidence>
<dbReference type="InterPro" id="IPR001279">
    <property type="entry name" value="Metallo-B-lactamas"/>
</dbReference>
<evidence type="ECO:0000256" key="5">
    <source>
        <dbReference type="SAM" id="SignalP"/>
    </source>
</evidence>
<keyword evidence="8" id="KW-1185">Reference proteome</keyword>
<keyword evidence="5" id="KW-0732">Signal</keyword>
<dbReference type="InterPro" id="IPR006311">
    <property type="entry name" value="TAT_signal"/>
</dbReference>
<evidence type="ECO:0000256" key="4">
    <source>
        <dbReference type="ARBA" id="ARBA00022833"/>
    </source>
</evidence>
<comment type="similarity">
    <text evidence="1">Belongs to the metallo-beta-lactamase superfamily.</text>
</comment>
<sequence>MTLSRRSVLRRGAALGASLLVPRFAVAETSAAGGSLITVSDGYLSLPRSYVLGSLTEAEAGPILDEAGITGEMVASPCNVTLFRDKTRTVLFDCGSGSEFMPTAGDLLEGLEAAGVAPEDVTHILFTHAHPDHLWGYLDDFGDPAFPEAALMIGQAEWDYWMDPATIETIDEARQAFVVGAQRRLEIAEEKMTFFNDGDEVLAGIAALATYGHTPGHMSFQVGTDDPVFVIGDAISNGHVSFRDPSWELGSDQDPATAAATRSALMERLVGSETRMVGYHLPDGGLGRVARAETGYRFIVE</sequence>
<dbReference type="OrthoDB" id="9773738at2"/>
<dbReference type="EMBL" id="QGGV01000011">
    <property type="protein sequence ID" value="PWK54667.1"/>
    <property type="molecule type" value="Genomic_DNA"/>
</dbReference>
<dbReference type="PROSITE" id="PS51318">
    <property type="entry name" value="TAT"/>
    <property type="match status" value="1"/>
</dbReference>
<dbReference type="CDD" id="cd07720">
    <property type="entry name" value="OPHC2-like_MBL-fold"/>
    <property type="match status" value="1"/>
</dbReference>
<accession>A0A316GIP5</accession>
<feature type="domain" description="Metallo-beta-lactamase" evidence="6">
    <location>
        <begin position="77"/>
        <end position="280"/>
    </location>
</feature>
<evidence type="ECO:0000256" key="1">
    <source>
        <dbReference type="ARBA" id="ARBA00007749"/>
    </source>
</evidence>
<dbReference type="GO" id="GO:0046872">
    <property type="term" value="F:metal ion binding"/>
    <property type="evidence" value="ECO:0007669"/>
    <property type="project" value="UniProtKB-KW"/>
</dbReference>
<feature type="signal peptide" evidence="5">
    <location>
        <begin position="1"/>
        <end position="27"/>
    </location>
</feature>
<dbReference type="SMART" id="SM00849">
    <property type="entry name" value="Lactamase_B"/>
    <property type="match status" value="1"/>
</dbReference>
<dbReference type="PANTHER" id="PTHR42978">
    <property type="entry name" value="QUORUM-QUENCHING LACTONASE YTNP-RELATED-RELATED"/>
    <property type="match status" value="1"/>
</dbReference>
<keyword evidence="4" id="KW-0862">Zinc</keyword>
<evidence type="ECO:0000256" key="3">
    <source>
        <dbReference type="ARBA" id="ARBA00022801"/>
    </source>
</evidence>
<dbReference type="Gene3D" id="3.60.15.10">
    <property type="entry name" value="Ribonuclease Z/Hydroxyacylglutathione hydrolase-like"/>
    <property type="match status" value="1"/>
</dbReference>
<evidence type="ECO:0000256" key="2">
    <source>
        <dbReference type="ARBA" id="ARBA00022723"/>
    </source>
</evidence>
<comment type="caution">
    <text evidence="7">The sequence shown here is derived from an EMBL/GenBank/DDBJ whole genome shotgun (WGS) entry which is preliminary data.</text>
</comment>
<dbReference type="PANTHER" id="PTHR42978:SF6">
    <property type="entry name" value="QUORUM-QUENCHING LACTONASE YTNP-RELATED"/>
    <property type="match status" value="1"/>
</dbReference>
<gene>
    <name evidence="7" type="ORF">C8D95_111102</name>
</gene>
<dbReference type="InterPro" id="IPR051013">
    <property type="entry name" value="MBL_superfamily_lactonases"/>
</dbReference>
<dbReference type="RefSeq" id="WP_109760769.1">
    <property type="nucleotide sequence ID" value="NZ_CP034588.1"/>
</dbReference>
<dbReference type="SUPFAM" id="SSF56281">
    <property type="entry name" value="Metallo-hydrolase/oxidoreductase"/>
    <property type="match status" value="1"/>
</dbReference>
<dbReference type="InterPro" id="IPR036866">
    <property type="entry name" value="RibonucZ/Hydroxyglut_hydro"/>
</dbReference>